<reference evidence="1" key="1">
    <citation type="submission" date="2023-06" db="EMBL/GenBank/DDBJ databases">
        <authorList>
            <person name="Kurt Z."/>
        </authorList>
    </citation>
    <scope>NUCLEOTIDE SEQUENCE</scope>
</reference>
<dbReference type="EMBL" id="CAXDID020000229">
    <property type="protein sequence ID" value="CAL6060129.1"/>
    <property type="molecule type" value="Genomic_DNA"/>
</dbReference>
<reference evidence="2 3" key="2">
    <citation type="submission" date="2024-07" db="EMBL/GenBank/DDBJ databases">
        <authorList>
            <person name="Akdeniz Z."/>
        </authorList>
    </citation>
    <scope>NUCLEOTIDE SEQUENCE [LARGE SCALE GENOMIC DNA]</scope>
</reference>
<dbReference type="EMBL" id="CATOUU010000637">
    <property type="protein sequence ID" value="CAI9936493.1"/>
    <property type="molecule type" value="Genomic_DNA"/>
</dbReference>
<evidence type="ECO:0000313" key="1">
    <source>
        <dbReference type="EMBL" id="CAI9936493.1"/>
    </source>
</evidence>
<evidence type="ECO:0000313" key="3">
    <source>
        <dbReference type="Proteomes" id="UP001642409"/>
    </source>
</evidence>
<evidence type="ECO:0000313" key="2">
    <source>
        <dbReference type="EMBL" id="CAL6060129.1"/>
    </source>
</evidence>
<proteinExistence type="predicted"/>
<name>A0AA86UC97_9EUKA</name>
<protein>
    <submittedName>
        <fullName evidence="2">Hypothetical_protein</fullName>
    </submittedName>
</protein>
<sequence length="117" mass="13642">MQEYNFINRRQTETKLTYSSSNQNQQHLRNPSSHVFLRVNSLTRFGKILESFLNRNQNTLFLCYTILGQNLIACSKYKVATNHICITFTDDALPSMQTLKIISGQLLKSHNRQWTSK</sequence>
<accession>A0AA86UC97</accession>
<keyword evidence="3" id="KW-1185">Reference proteome</keyword>
<dbReference type="Proteomes" id="UP001642409">
    <property type="component" value="Unassembled WGS sequence"/>
</dbReference>
<gene>
    <name evidence="1" type="ORF">HINF_LOCUS24138</name>
    <name evidence="2" type="ORF">HINF_LOCUS49075</name>
</gene>
<dbReference type="AlphaFoldDB" id="A0AA86UC97"/>
<comment type="caution">
    <text evidence="1">The sequence shown here is derived from an EMBL/GenBank/DDBJ whole genome shotgun (WGS) entry which is preliminary data.</text>
</comment>
<organism evidence="1">
    <name type="scientific">Hexamita inflata</name>
    <dbReference type="NCBI Taxonomy" id="28002"/>
    <lineage>
        <taxon>Eukaryota</taxon>
        <taxon>Metamonada</taxon>
        <taxon>Diplomonadida</taxon>
        <taxon>Hexamitidae</taxon>
        <taxon>Hexamitinae</taxon>
        <taxon>Hexamita</taxon>
    </lineage>
</organism>